<evidence type="ECO:0000256" key="7">
    <source>
        <dbReference type="PROSITE-ProRule" id="PRU00169"/>
    </source>
</evidence>
<dbReference type="EMBL" id="RRUE01000001">
    <property type="protein sequence ID" value="RRN45185.1"/>
    <property type="molecule type" value="Genomic_DNA"/>
</dbReference>
<dbReference type="PRINTS" id="PR00344">
    <property type="entry name" value="BCTRLSENSOR"/>
</dbReference>
<sequence length="562" mass="60765">MQKLDRCRIVLMHDVTEHTRAVERARAAERTMSLFLATMSHEIRGPLHSVLGAAELLRDASVRDVERLLDLLSLSAGALDATLENVLGFSRFEHQAPQPRPEPTGLRKALAGLVRTKDILARQRGVPLRLQVESALPDEVTLDWSMVQQILGNLIQNALRHDDGRGVLLDVRVHDGQLVFTVSDHGPGLPTAVRRQLAHPPATLRPCLDSGHGIGLGLAIAQRMTTALQGTLRPGEQEDGTRLVLTLPLVQPAPHDAPTEQSDATRRLDRSCLLIDDDPIGALGTVAMLERLVSSTDHVVSLEQASALCAADPDAYDFFIIDLDLPDGSGVAFIRQLRQDPRFDHKPVLLLSANIERIRQRPDDAALFAALIGKPARTDALARAIEALDTPGSNDTPDRHGTSQPPAASFPASSLPATSLPPSAQPSSPLPASSLAAPSLQAVPLPAASPVPATSPPAQPAVAPPAIPRSLRLDAASRRLHIKDRTETLSPAETRLLVCLLDHFGQPCSRTRISEAICGRDWVYGDRTVDVLVSRLRRRLRDSEVRIITVHGLGYTLTEADD</sequence>
<dbReference type="PANTHER" id="PTHR43047">
    <property type="entry name" value="TWO-COMPONENT HISTIDINE PROTEIN KINASE"/>
    <property type="match status" value="1"/>
</dbReference>
<proteinExistence type="predicted"/>
<dbReference type="Gene3D" id="3.30.565.10">
    <property type="entry name" value="Histidine kinase-like ATPase, C-terminal domain"/>
    <property type="match status" value="1"/>
</dbReference>
<organism evidence="13 14">
    <name type="scientific">Lautropia dentalis</name>
    <dbReference type="NCBI Taxonomy" id="2490857"/>
    <lineage>
        <taxon>Bacteria</taxon>
        <taxon>Pseudomonadati</taxon>
        <taxon>Pseudomonadota</taxon>
        <taxon>Betaproteobacteria</taxon>
        <taxon>Burkholderiales</taxon>
        <taxon>Burkholderiaceae</taxon>
        <taxon>Lautropia</taxon>
    </lineage>
</organism>
<protein>
    <recommendedName>
        <fullName evidence="2">histidine kinase</fullName>
        <ecNumber evidence="2">2.7.13.3</ecNumber>
    </recommendedName>
</protein>
<dbReference type="EC" id="2.7.13.3" evidence="2"/>
<evidence type="ECO:0000259" key="11">
    <source>
        <dbReference type="PROSITE" id="PS50110"/>
    </source>
</evidence>
<dbReference type="SUPFAM" id="SSF55874">
    <property type="entry name" value="ATPase domain of HSP90 chaperone/DNA topoisomerase II/histidine kinase"/>
    <property type="match status" value="1"/>
</dbReference>
<keyword evidence="6 8" id="KW-0238">DNA-binding</keyword>
<evidence type="ECO:0000256" key="9">
    <source>
        <dbReference type="SAM" id="MobiDB-lite"/>
    </source>
</evidence>
<dbReference type="InterPro" id="IPR003661">
    <property type="entry name" value="HisK_dim/P_dom"/>
</dbReference>
<evidence type="ECO:0000256" key="2">
    <source>
        <dbReference type="ARBA" id="ARBA00012438"/>
    </source>
</evidence>
<dbReference type="InterPro" id="IPR005467">
    <property type="entry name" value="His_kinase_dom"/>
</dbReference>
<dbReference type="AlphaFoldDB" id="A0A426FR83"/>
<dbReference type="SUPFAM" id="SSF52172">
    <property type="entry name" value="CheY-like"/>
    <property type="match status" value="1"/>
</dbReference>
<dbReference type="CDD" id="cd00082">
    <property type="entry name" value="HisKA"/>
    <property type="match status" value="1"/>
</dbReference>
<dbReference type="SUPFAM" id="SSF46894">
    <property type="entry name" value="C-terminal effector domain of the bipartite response regulators"/>
    <property type="match status" value="1"/>
</dbReference>
<dbReference type="SMART" id="SM00448">
    <property type="entry name" value="REC"/>
    <property type="match status" value="1"/>
</dbReference>
<name>A0A426FR83_9BURK</name>
<dbReference type="Gene3D" id="1.10.287.130">
    <property type="match status" value="1"/>
</dbReference>
<dbReference type="GO" id="GO:0000155">
    <property type="term" value="F:phosphorelay sensor kinase activity"/>
    <property type="evidence" value="ECO:0007669"/>
    <property type="project" value="InterPro"/>
</dbReference>
<keyword evidence="14" id="KW-1185">Reference proteome</keyword>
<dbReference type="CDD" id="cd00156">
    <property type="entry name" value="REC"/>
    <property type="match status" value="1"/>
</dbReference>
<dbReference type="InterPro" id="IPR016032">
    <property type="entry name" value="Sig_transdc_resp-reg_C-effctor"/>
</dbReference>
<feature type="DNA-binding region" description="OmpR/PhoB-type" evidence="8">
    <location>
        <begin position="457"/>
        <end position="559"/>
    </location>
</feature>
<dbReference type="PROSITE" id="PS50110">
    <property type="entry name" value="RESPONSE_REGULATORY"/>
    <property type="match status" value="1"/>
</dbReference>
<dbReference type="Proteomes" id="UP000270261">
    <property type="component" value="Unassembled WGS sequence"/>
</dbReference>
<dbReference type="PROSITE" id="PS51755">
    <property type="entry name" value="OMPR_PHOB"/>
    <property type="match status" value="1"/>
</dbReference>
<dbReference type="InterPro" id="IPR004358">
    <property type="entry name" value="Sig_transdc_His_kin-like_C"/>
</dbReference>
<feature type="domain" description="Histidine kinase" evidence="10">
    <location>
        <begin position="38"/>
        <end position="251"/>
    </location>
</feature>
<dbReference type="InterPro" id="IPR001867">
    <property type="entry name" value="OmpR/PhoB-type_DNA-bd"/>
</dbReference>
<feature type="compositionally biased region" description="Low complexity" evidence="9">
    <location>
        <begin position="402"/>
        <end position="435"/>
    </location>
</feature>
<evidence type="ECO:0000259" key="10">
    <source>
        <dbReference type="PROSITE" id="PS50109"/>
    </source>
</evidence>
<dbReference type="InterPro" id="IPR001789">
    <property type="entry name" value="Sig_transdc_resp-reg_receiver"/>
</dbReference>
<gene>
    <name evidence="13" type="ORF">EHV23_02780</name>
</gene>
<dbReference type="OrthoDB" id="9796305at2"/>
<comment type="catalytic activity">
    <reaction evidence="1">
        <text>ATP + protein L-histidine = ADP + protein N-phospho-L-histidine.</text>
        <dbReference type="EC" id="2.7.13.3"/>
    </reaction>
</comment>
<feature type="domain" description="OmpR/PhoB-type" evidence="12">
    <location>
        <begin position="457"/>
        <end position="559"/>
    </location>
</feature>
<accession>A0A426FR83</accession>
<dbReference type="SUPFAM" id="SSF47384">
    <property type="entry name" value="Homodimeric domain of signal transducing histidine kinase"/>
    <property type="match status" value="1"/>
</dbReference>
<dbReference type="Pfam" id="PF02518">
    <property type="entry name" value="HATPase_c"/>
    <property type="match status" value="1"/>
</dbReference>
<dbReference type="SMART" id="SM00387">
    <property type="entry name" value="HATPase_c"/>
    <property type="match status" value="1"/>
</dbReference>
<reference evidence="13 14" key="1">
    <citation type="submission" date="2018-11" db="EMBL/GenBank/DDBJ databases">
        <title>Genome sequencing of Lautropia sp. KCOM 2505 (= ChDC F240).</title>
        <authorList>
            <person name="Kook J.-K."/>
            <person name="Park S.-N."/>
            <person name="Lim Y.K."/>
        </authorList>
    </citation>
    <scope>NUCLEOTIDE SEQUENCE [LARGE SCALE GENOMIC DNA]</scope>
    <source>
        <strain evidence="13 14">KCOM 2505</strain>
    </source>
</reference>
<evidence type="ECO:0000256" key="5">
    <source>
        <dbReference type="ARBA" id="ARBA00022777"/>
    </source>
</evidence>
<dbReference type="Pfam" id="PF00072">
    <property type="entry name" value="Response_reg"/>
    <property type="match status" value="1"/>
</dbReference>
<keyword evidence="3 7" id="KW-0597">Phosphoprotein</keyword>
<evidence type="ECO:0000256" key="3">
    <source>
        <dbReference type="ARBA" id="ARBA00022553"/>
    </source>
</evidence>
<evidence type="ECO:0000256" key="1">
    <source>
        <dbReference type="ARBA" id="ARBA00000085"/>
    </source>
</evidence>
<evidence type="ECO:0000256" key="6">
    <source>
        <dbReference type="ARBA" id="ARBA00023125"/>
    </source>
</evidence>
<dbReference type="InterPro" id="IPR036890">
    <property type="entry name" value="HATPase_C_sf"/>
</dbReference>
<evidence type="ECO:0000313" key="13">
    <source>
        <dbReference type="EMBL" id="RRN45185.1"/>
    </source>
</evidence>
<feature type="region of interest" description="Disordered" evidence="9">
    <location>
        <begin position="389"/>
        <end position="435"/>
    </location>
</feature>
<dbReference type="InterPro" id="IPR036388">
    <property type="entry name" value="WH-like_DNA-bd_sf"/>
</dbReference>
<comment type="caution">
    <text evidence="13">The sequence shown here is derived from an EMBL/GenBank/DDBJ whole genome shotgun (WGS) entry which is preliminary data.</text>
</comment>
<evidence type="ECO:0000256" key="8">
    <source>
        <dbReference type="PROSITE-ProRule" id="PRU01091"/>
    </source>
</evidence>
<evidence type="ECO:0000256" key="4">
    <source>
        <dbReference type="ARBA" id="ARBA00022679"/>
    </source>
</evidence>
<dbReference type="GO" id="GO:0003677">
    <property type="term" value="F:DNA binding"/>
    <property type="evidence" value="ECO:0007669"/>
    <property type="project" value="UniProtKB-UniRule"/>
</dbReference>
<dbReference type="Gene3D" id="3.40.50.2300">
    <property type="match status" value="1"/>
</dbReference>
<dbReference type="RefSeq" id="WP_125094615.1">
    <property type="nucleotide sequence ID" value="NZ_RRUE01000001.1"/>
</dbReference>
<keyword evidence="5" id="KW-0418">Kinase</keyword>
<dbReference type="Pfam" id="PF00486">
    <property type="entry name" value="Trans_reg_C"/>
    <property type="match status" value="1"/>
</dbReference>
<dbReference type="SMART" id="SM00862">
    <property type="entry name" value="Trans_reg_C"/>
    <property type="match status" value="1"/>
</dbReference>
<dbReference type="InterPro" id="IPR011006">
    <property type="entry name" value="CheY-like_superfamily"/>
</dbReference>
<dbReference type="SMART" id="SM00388">
    <property type="entry name" value="HisKA"/>
    <property type="match status" value="1"/>
</dbReference>
<evidence type="ECO:0000259" key="12">
    <source>
        <dbReference type="PROSITE" id="PS51755"/>
    </source>
</evidence>
<dbReference type="InterPro" id="IPR036097">
    <property type="entry name" value="HisK_dim/P_sf"/>
</dbReference>
<feature type="modified residue" description="4-aspartylphosphate" evidence="7">
    <location>
        <position position="322"/>
    </location>
</feature>
<dbReference type="Gene3D" id="1.10.10.10">
    <property type="entry name" value="Winged helix-like DNA-binding domain superfamily/Winged helix DNA-binding domain"/>
    <property type="match status" value="1"/>
</dbReference>
<feature type="domain" description="Response regulatory" evidence="11">
    <location>
        <begin position="271"/>
        <end position="389"/>
    </location>
</feature>
<keyword evidence="4" id="KW-0808">Transferase</keyword>
<dbReference type="Pfam" id="PF00512">
    <property type="entry name" value="HisKA"/>
    <property type="match status" value="1"/>
</dbReference>
<dbReference type="GO" id="GO:0006355">
    <property type="term" value="P:regulation of DNA-templated transcription"/>
    <property type="evidence" value="ECO:0007669"/>
    <property type="project" value="InterPro"/>
</dbReference>
<dbReference type="CDD" id="cd00383">
    <property type="entry name" value="trans_reg_C"/>
    <property type="match status" value="1"/>
</dbReference>
<dbReference type="PROSITE" id="PS50109">
    <property type="entry name" value="HIS_KIN"/>
    <property type="match status" value="1"/>
</dbReference>
<evidence type="ECO:0000313" key="14">
    <source>
        <dbReference type="Proteomes" id="UP000270261"/>
    </source>
</evidence>
<dbReference type="CDD" id="cd00075">
    <property type="entry name" value="HATPase"/>
    <property type="match status" value="1"/>
</dbReference>
<dbReference type="InterPro" id="IPR003594">
    <property type="entry name" value="HATPase_dom"/>
</dbReference>
<feature type="region of interest" description="Disordered" evidence="9">
    <location>
        <begin position="447"/>
        <end position="466"/>
    </location>
</feature>